<evidence type="ECO:0000313" key="2">
    <source>
        <dbReference type="Proteomes" id="UP000696294"/>
    </source>
</evidence>
<evidence type="ECO:0000313" key="1">
    <source>
        <dbReference type="EMBL" id="NJP96444.1"/>
    </source>
</evidence>
<accession>A0ABX1BFB5</accession>
<comment type="caution">
    <text evidence="1">The sequence shown here is derived from an EMBL/GenBank/DDBJ whole genome shotgun (WGS) entry which is preliminary data.</text>
</comment>
<sequence>MRLDGTTALTEAVRYYEHAMDQANMTFVRDPSLGELAGTLYAEALTPWPLPNSLEVVADDHTWRRLKEQQGVVLYERSGASTVTLHSGRDRWQLDTANGWWWLEQDSPPGKSRKTSEIFEAWLTRERTPEGVQRGLCPALLARMPL</sequence>
<organism evidence="1 2">
    <name type="scientific">Nonomuraea composti</name>
    <dbReference type="NCBI Taxonomy" id="2720023"/>
    <lineage>
        <taxon>Bacteria</taxon>
        <taxon>Bacillati</taxon>
        <taxon>Actinomycetota</taxon>
        <taxon>Actinomycetes</taxon>
        <taxon>Streptosporangiales</taxon>
        <taxon>Streptosporangiaceae</taxon>
        <taxon>Nonomuraea</taxon>
    </lineage>
</organism>
<protein>
    <submittedName>
        <fullName evidence="1">Uncharacterized protein</fullName>
    </submittedName>
</protein>
<proteinExistence type="predicted"/>
<dbReference type="Proteomes" id="UP000696294">
    <property type="component" value="Unassembled WGS sequence"/>
</dbReference>
<gene>
    <name evidence="1" type="ORF">HCN51_44640</name>
</gene>
<reference evidence="1 2" key="1">
    <citation type="submission" date="2020-03" db="EMBL/GenBank/DDBJ databases">
        <title>WGS of actinomycetes isolated from Thailand.</title>
        <authorList>
            <person name="Thawai C."/>
        </authorList>
    </citation>
    <scope>NUCLEOTIDE SEQUENCE [LARGE SCALE GENOMIC DNA]</scope>
    <source>
        <strain evidence="1 2">FMUSA5-5</strain>
    </source>
</reference>
<dbReference type="EMBL" id="JAATEP010000049">
    <property type="protein sequence ID" value="NJP96444.1"/>
    <property type="molecule type" value="Genomic_DNA"/>
</dbReference>
<keyword evidence="2" id="KW-1185">Reference proteome</keyword>
<dbReference type="RefSeq" id="WP_168018039.1">
    <property type="nucleotide sequence ID" value="NZ_JAATEP010000049.1"/>
</dbReference>
<name>A0ABX1BFB5_9ACTN</name>